<gene>
    <name evidence="5" type="ORF">E2562_036797</name>
</gene>
<dbReference type="PANTHER" id="PTHR47447">
    <property type="entry name" value="OS03G0856100 PROTEIN"/>
    <property type="match status" value="1"/>
</dbReference>
<accession>A0A6G1ETB8</accession>
<proteinExistence type="inferred from homology"/>
<organism evidence="5 6">
    <name type="scientific">Oryza meyeriana var. granulata</name>
    <dbReference type="NCBI Taxonomy" id="110450"/>
    <lineage>
        <taxon>Eukaryota</taxon>
        <taxon>Viridiplantae</taxon>
        <taxon>Streptophyta</taxon>
        <taxon>Embryophyta</taxon>
        <taxon>Tracheophyta</taxon>
        <taxon>Spermatophyta</taxon>
        <taxon>Magnoliopsida</taxon>
        <taxon>Liliopsida</taxon>
        <taxon>Poales</taxon>
        <taxon>Poaceae</taxon>
        <taxon>BOP clade</taxon>
        <taxon>Oryzoideae</taxon>
        <taxon>Oryzeae</taxon>
        <taxon>Oryzinae</taxon>
        <taxon>Oryza</taxon>
        <taxon>Oryza meyeriana</taxon>
    </lineage>
</organism>
<reference evidence="5 6" key="1">
    <citation type="submission" date="2019-11" db="EMBL/GenBank/DDBJ databases">
        <title>Whole genome sequence of Oryza granulata.</title>
        <authorList>
            <person name="Li W."/>
        </authorList>
    </citation>
    <scope>NUCLEOTIDE SEQUENCE [LARGE SCALE GENOMIC DNA]</scope>
    <source>
        <strain evidence="6">cv. Menghai</strain>
        <tissue evidence="5">Leaf</tissue>
    </source>
</reference>
<dbReference type="EMBL" id="SPHZ02000003">
    <property type="protein sequence ID" value="KAF0927876.1"/>
    <property type="molecule type" value="Genomic_DNA"/>
</dbReference>
<dbReference type="PROSITE" id="PS51375">
    <property type="entry name" value="PPR"/>
    <property type="match status" value="1"/>
</dbReference>
<comment type="caution">
    <text evidence="5">The sequence shown here is derived from an EMBL/GenBank/DDBJ whole genome shotgun (WGS) entry which is preliminary data.</text>
</comment>
<feature type="repeat" description="PPR" evidence="4">
    <location>
        <begin position="99"/>
        <end position="133"/>
    </location>
</feature>
<evidence type="ECO:0000256" key="2">
    <source>
        <dbReference type="ARBA" id="ARBA00022737"/>
    </source>
</evidence>
<evidence type="ECO:0000256" key="4">
    <source>
        <dbReference type="PROSITE-ProRule" id="PRU00708"/>
    </source>
</evidence>
<name>A0A6G1ETB8_9ORYZ</name>
<sequence>MRTSSDLAAAIRTAVDLVRTVAPTIPLPPRSLALLLRHLVLHRSVAATRDLLTELHSPTCFPPHRPALLVLADTVCRRGELREIAQLLPVLADHGVKANAHVYNALMKAHCAASDPAGVLGVLRRMKDDGVEPDLVTYYNTLIYGLARARMITKARTYLDINISKNLLS</sequence>
<evidence type="ECO:0000313" key="5">
    <source>
        <dbReference type="EMBL" id="KAF0927876.1"/>
    </source>
</evidence>
<protein>
    <recommendedName>
        <fullName evidence="7">Pentacotripeptide-repeat region of PRORP domain-containing protein</fullName>
    </recommendedName>
</protein>
<keyword evidence="3" id="KW-0809">Transit peptide</keyword>
<evidence type="ECO:0000256" key="1">
    <source>
        <dbReference type="ARBA" id="ARBA00007626"/>
    </source>
</evidence>
<dbReference type="InterPro" id="IPR002885">
    <property type="entry name" value="PPR_rpt"/>
</dbReference>
<evidence type="ECO:0000313" key="6">
    <source>
        <dbReference type="Proteomes" id="UP000479710"/>
    </source>
</evidence>
<keyword evidence="2" id="KW-0677">Repeat</keyword>
<dbReference type="PANTHER" id="PTHR47447:SF24">
    <property type="entry name" value="PENTATRICOPEPTIDE REPEAT-CONTAINING PROTEIN"/>
    <property type="match status" value="1"/>
</dbReference>
<comment type="similarity">
    <text evidence="1">Belongs to the PPR family. P subfamily.</text>
</comment>
<dbReference type="Proteomes" id="UP000479710">
    <property type="component" value="Unassembled WGS sequence"/>
</dbReference>
<dbReference type="NCBIfam" id="TIGR00756">
    <property type="entry name" value="PPR"/>
    <property type="match status" value="2"/>
</dbReference>
<dbReference type="InterPro" id="IPR011990">
    <property type="entry name" value="TPR-like_helical_dom_sf"/>
</dbReference>
<evidence type="ECO:0008006" key="7">
    <source>
        <dbReference type="Google" id="ProtNLM"/>
    </source>
</evidence>
<keyword evidence="6" id="KW-1185">Reference proteome</keyword>
<dbReference type="Pfam" id="PF13041">
    <property type="entry name" value="PPR_2"/>
    <property type="match status" value="1"/>
</dbReference>
<dbReference type="AlphaFoldDB" id="A0A6G1ETB8"/>
<evidence type="ECO:0000256" key="3">
    <source>
        <dbReference type="ARBA" id="ARBA00022946"/>
    </source>
</evidence>
<dbReference type="OrthoDB" id="185373at2759"/>
<dbReference type="Gene3D" id="1.25.40.10">
    <property type="entry name" value="Tetratricopeptide repeat domain"/>
    <property type="match status" value="1"/>
</dbReference>